<feature type="region of interest" description="Disordered" evidence="1">
    <location>
        <begin position="131"/>
        <end position="196"/>
    </location>
</feature>
<dbReference type="Proteomes" id="UP001461498">
    <property type="component" value="Unassembled WGS sequence"/>
</dbReference>
<dbReference type="EMBL" id="JAPXFL010000002">
    <property type="protein sequence ID" value="KAK9510020.1"/>
    <property type="molecule type" value="Genomic_DNA"/>
</dbReference>
<sequence>MSSTQMPSYYNPAAYNTLSAASIAAAAAAAAQQTAASGLSPPVSTVPTSSNGGPMDHIKYSMEEKYRSAYVTAGQSVHYPDPKYTQSTMAAAAAAGYGSYFDHAQLTKAYFDTARLYPPVSASATHPSVLELGKPTYQDDDAPNPSPNPPTSTPSNDIQPKLEPETSSSSSSGAGSPQSLYYPRTPGIPPYPPVSSEYHRPLTVIF</sequence>
<keyword evidence="3" id="KW-1185">Reference proteome</keyword>
<evidence type="ECO:0000256" key="1">
    <source>
        <dbReference type="SAM" id="MobiDB-lite"/>
    </source>
</evidence>
<feature type="compositionally biased region" description="Low complexity" evidence="1">
    <location>
        <begin position="167"/>
        <end position="185"/>
    </location>
</feature>
<proteinExistence type="predicted"/>
<dbReference type="AlphaFoldDB" id="A0AAW1DIX2"/>
<protein>
    <submittedName>
        <fullName evidence="2">Uncharacterized protein</fullName>
    </submittedName>
</protein>
<name>A0AAW1DIX2_9HEMI</name>
<evidence type="ECO:0000313" key="2">
    <source>
        <dbReference type="EMBL" id="KAK9510020.1"/>
    </source>
</evidence>
<accession>A0AAW1DIX2</accession>
<feature type="compositionally biased region" description="Low complexity" evidence="1">
    <location>
        <begin position="37"/>
        <end position="50"/>
    </location>
</feature>
<reference evidence="2 3" key="1">
    <citation type="submission" date="2022-12" db="EMBL/GenBank/DDBJ databases">
        <title>Chromosome-level genome assembly of true bugs.</title>
        <authorList>
            <person name="Ma L."/>
            <person name="Li H."/>
        </authorList>
    </citation>
    <scope>NUCLEOTIDE SEQUENCE [LARGE SCALE GENOMIC DNA]</scope>
    <source>
        <strain evidence="2">Lab_2022b</strain>
    </source>
</reference>
<feature type="region of interest" description="Disordered" evidence="1">
    <location>
        <begin position="37"/>
        <end position="57"/>
    </location>
</feature>
<comment type="caution">
    <text evidence="2">The sequence shown here is derived from an EMBL/GenBank/DDBJ whole genome shotgun (WGS) entry which is preliminary data.</text>
</comment>
<evidence type="ECO:0000313" key="3">
    <source>
        <dbReference type="Proteomes" id="UP001461498"/>
    </source>
</evidence>
<gene>
    <name evidence="2" type="ORF">O3M35_004895</name>
</gene>
<organism evidence="2 3">
    <name type="scientific">Rhynocoris fuscipes</name>
    <dbReference type="NCBI Taxonomy" id="488301"/>
    <lineage>
        <taxon>Eukaryota</taxon>
        <taxon>Metazoa</taxon>
        <taxon>Ecdysozoa</taxon>
        <taxon>Arthropoda</taxon>
        <taxon>Hexapoda</taxon>
        <taxon>Insecta</taxon>
        <taxon>Pterygota</taxon>
        <taxon>Neoptera</taxon>
        <taxon>Paraneoptera</taxon>
        <taxon>Hemiptera</taxon>
        <taxon>Heteroptera</taxon>
        <taxon>Panheteroptera</taxon>
        <taxon>Cimicomorpha</taxon>
        <taxon>Reduviidae</taxon>
        <taxon>Harpactorinae</taxon>
        <taxon>Harpactorini</taxon>
        <taxon>Rhynocoris</taxon>
    </lineage>
</organism>